<evidence type="ECO:0000256" key="4">
    <source>
        <dbReference type="ARBA" id="ARBA00022857"/>
    </source>
</evidence>
<keyword evidence="5 9" id="KW-0560">Oxidoreductase</keyword>
<evidence type="ECO:0000259" key="11">
    <source>
        <dbReference type="Pfam" id="PF08436"/>
    </source>
</evidence>
<dbReference type="GO" id="GO:0030604">
    <property type="term" value="F:1-deoxy-D-xylulose-5-phosphate reductoisomerase activity"/>
    <property type="evidence" value="ECO:0007669"/>
    <property type="project" value="UniProtKB-UniRule"/>
</dbReference>
<feature type="binding site" evidence="9">
    <location>
        <position position="218"/>
    </location>
    <ligand>
        <name>Mn(2+)</name>
        <dbReference type="ChEBI" id="CHEBI:29035"/>
    </ligand>
</feature>
<keyword evidence="9" id="KW-0460">Magnesium</keyword>
<reference evidence="13" key="1">
    <citation type="journal article" date="2020" name="mSystems">
        <title>Genome- and Community-Level Interaction Insights into Carbon Utilization and Element Cycling Functions of Hydrothermarchaeota in Hydrothermal Sediment.</title>
        <authorList>
            <person name="Zhou Z."/>
            <person name="Liu Y."/>
            <person name="Xu W."/>
            <person name="Pan J."/>
            <person name="Luo Z.H."/>
            <person name="Li M."/>
        </authorList>
    </citation>
    <scope>NUCLEOTIDE SEQUENCE [LARGE SCALE GENOMIC DNA]</scope>
    <source>
        <strain evidence="13">SpSt-605</strain>
    </source>
</reference>
<evidence type="ECO:0000256" key="6">
    <source>
        <dbReference type="ARBA" id="ARBA00023211"/>
    </source>
</evidence>
<dbReference type="AlphaFoldDB" id="A0A832GMD3"/>
<dbReference type="SUPFAM" id="SSF55347">
    <property type="entry name" value="Glyceraldehyde-3-phosphate dehydrogenase-like, C-terminal domain"/>
    <property type="match status" value="1"/>
</dbReference>
<dbReference type="GO" id="GO:0070402">
    <property type="term" value="F:NADPH binding"/>
    <property type="evidence" value="ECO:0007669"/>
    <property type="project" value="InterPro"/>
</dbReference>
<feature type="binding site" evidence="9">
    <location>
        <position position="196"/>
    </location>
    <ligand>
        <name>1-deoxy-D-xylulose 5-phosphate</name>
        <dbReference type="ChEBI" id="CHEBI:57792"/>
    </ligand>
</feature>
<dbReference type="Pfam" id="PF13288">
    <property type="entry name" value="DXPR_C"/>
    <property type="match status" value="1"/>
</dbReference>
<feature type="binding site" evidence="9">
    <location>
        <position position="148"/>
    </location>
    <ligand>
        <name>1-deoxy-D-xylulose 5-phosphate</name>
        <dbReference type="ChEBI" id="CHEBI:57792"/>
    </ligand>
</feature>
<feature type="binding site" evidence="9">
    <location>
        <position position="149"/>
    </location>
    <ligand>
        <name>Mn(2+)</name>
        <dbReference type="ChEBI" id="CHEBI:29035"/>
    </ligand>
</feature>
<comment type="similarity">
    <text evidence="2 9">Belongs to the DXR family.</text>
</comment>
<keyword evidence="3 9" id="KW-0479">Metal-binding</keyword>
<evidence type="ECO:0000256" key="1">
    <source>
        <dbReference type="ARBA" id="ARBA00005094"/>
    </source>
</evidence>
<feature type="binding site" evidence="9">
    <location>
        <position position="10"/>
    </location>
    <ligand>
        <name>NADPH</name>
        <dbReference type="ChEBI" id="CHEBI:57783"/>
    </ligand>
</feature>
<feature type="binding site" evidence="9">
    <location>
        <position position="11"/>
    </location>
    <ligand>
        <name>NADPH</name>
        <dbReference type="ChEBI" id="CHEBI:57783"/>
    </ligand>
</feature>
<accession>A0A832GMD3</accession>
<evidence type="ECO:0000256" key="3">
    <source>
        <dbReference type="ARBA" id="ARBA00022723"/>
    </source>
</evidence>
<evidence type="ECO:0000259" key="12">
    <source>
        <dbReference type="Pfam" id="PF13288"/>
    </source>
</evidence>
<feature type="binding site" evidence="9">
    <location>
        <position position="173"/>
    </location>
    <ligand>
        <name>1-deoxy-D-xylulose 5-phosphate</name>
        <dbReference type="ChEBI" id="CHEBI:57792"/>
    </ligand>
</feature>
<dbReference type="PANTHER" id="PTHR30525">
    <property type="entry name" value="1-DEOXY-D-XYLULOSE 5-PHOSPHATE REDUCTOISOMERASE"/>
    <property type="match status" value="1"/>
</dbReference>
<dbReference type="PIRSF" id="PIRSF006205">
    <property type="entry name" value="Dxp_reductismrs"/>
    <property type="match status" value="1"/>
</dbReference>
<keyword evidence="13" id="KW-0413">Isomerase</keyword>
<feature type="binding site" evidence="9">
    <location>
        <position position="147"/>
    </location>
    <ligand>
        <name>Mn(2+)</name>
        <dbReference type="ChEBI" id="CHEBI:29035"/>
    </ligand>
</feature>
<dbReference type="InterPro" id="IPR003821">
    <property type="entry name" value="DXP_reductoisomerase"/>
</dbReference>
<dbReference type="EC" id="1.1.1.267" evidence="9"/>
<comment type="caution">
    <text evidence="13">The sequence shown here is derived from an EMBL/GenBank/DDBJ whole genome shotgun (WGS) entry which is preliminary data.</text>
</comment>
<dbReference type="Gene3D" id="1.10.1740.10">
    <property type="match status" value="1"/>
</dbReference>
<dbReference type="InterPro" id="IPR013512">
    <property type="entry name" value="DXP_reductoisomerase_N"/>
</dbReference>
<dbReference type="InterPro" id="IPR013644">
    <property type="entry name" value="DXP_reductoisomerase_C"/>
</dbReference>
<dbReference type="Pfam" id="PF02670">
    <property type="entry name" value="DXP_reductoisom"/>
    <property type="match status" value="1"/>
</dbReference>
<dbReference type="FunFam" id="3.40.50.720:FF:000045">
    <property type="entry name" value="1-deoxy-D-xylulose 5-phosphate reductoisomerase"/>
    <property type="match status" value="1"/>
</dbReference>
<feature type="binding site" evidence="9">
    <location>
        <position position="214"/>
    </location>
    <ligand>
        <name>1-deoxy-D-xylulose 5-phosphate</name>
        <dbReference type="ChEBI" id="CHEBI:57792"/>
    </ligand>
</feature>
<keyword evidence="6 9" id="KW-0464">Manganese</keyword>
<feature type="binding site" evidence="9">
    <location>
        <position position="209"/>
    </location>
    <ligand>
        <name>1-deoxy-D-xylulose 5-phosphate</name>
        <dbReference type="ChEBI" id="CHEBI:57792"/>
    </ligand>
</feature>
<dbReference type="InterPro" id="IPR026877">
    <property type="entry name" value="DXPR_C"/>
</dbReference>
<dbReference type="GO" id="GO:0030145">
    <property type="term" value="F:manganese ion binding"/>
    <property type="evidence" value="ECO:0007669"/>
    <property type="project" value="TreeGrafter"/>
</dbReference>
<dbReference type="Pfam" id="PF08436">
    <property type="entry name" value="DXP_redisom_C"/>
    <property type="match status" value="1"/>
</dbReference>
<evidence type="ECO:0000256" key="7">
    <source>
        <dbReference type="ARBA" id="ARBA00023229"/>
    </source>
</evidence>
<dbReference type="GO" id="GO:0016853">
    <property type="term" value="F:isomerase activity"/>
    <property type="evidence" value="ECO:0007669"/>
    <property type="project" value="UniProtKB-KW"/>
</dbReference>
<feature type="binding site" evidence="9">
    <location>
        <position position="13"/>
    </location>
    <ligand>
        <name>NADPH</name>
        <dbReference type="ChEBI" id="CHEBI:57783"/>
    </ligand>
</feature>
<dbReference type="SUPFAM" id="SSF51735">
    <property type="entry name" value="NAD(P)-binding Rossmann-fold domains"/>
    <property type="match status" value="1"/>
</dbReference>
<proteinExistence type="inferred from homology"/>
<feature type="binding site" evidence="9">
    <location>
        <position position="149"/>
    </location>
    <ligand>
        <name>1-deoxy-D-xylulose 5-phosphate</name>
        <dbReference type="ChEBI" id="CHEBI:57792"/>
    </ligand>
</feature>
<evidence type="ECO:0000256" key="9">
    <source>
        <dbReference type="HAMAP-Rule" id="MF_00183"/>
    </source>
</evidence>
<organism evidence="13">
    <name type="scientific">Caldimicrobium thiodismutans</name>
    <dbReference type="NCBI Taxonomy" id="1653476"/>
    <lineage>
        <taxon>Bacteria</taxon>
        <taxon>Pseudomonadati</taxon>
        <taxon>Thermodesulfobacteriota</taxon>
        <taxon>Thermodesulfobacteria</taxon>
        <taxon>Thermodesulfobacteriales</taxon>
        <taxon>Thermodesulfobacteriaceae</taxon>
        <taxon>Caldimicrobium</taxon>
    </lineage>
</organism>
<feature type="binding site" evidence="9">
    <location>
        <position position="215"/>
    </location>
    <ligand>
        <name>1-deoxy-D-xylulose 5-phosphate</name>
        <dbReference type="ChEBI" id="CHEBI:57792"/>
    </ligand>
</feature>
<feature type="binding site" evidence="9">
    <location>
        <position position="122"/>
    </location>
    <ligand>
        <name>1-deoxy-D-xylulose 5-phosphate</name>
        <dbReference type="ChEBI" id="CHEBI:57792"/>
    </ligand>
</feature>
<keyword evidence="4 9" id="KW-0521">NADP</keyword>
<gene>
    <name evidence="9" type="primary">dxr</name>
    <name evidence="13" type="ORF">ENT73_02715</name>
</gene>
<feature type="binding site" evidence="9">
    <location>
        <position position="12"/>
    </location>
    <ligand>
        <name>NADPH</name>
        <dbReference type="ChEBI" id="CHEBI:57783"/>
    </ligand>
</feature>
<dbReference type="HAMAP" id="MF_00183">
    <property type="entry name" value="DXP_reductoisom"/>
    <property type="match status" value="1"/>
</dbReference>
<keyword evidence="7 9" id="KW-0414">Isoprene biosynthesis</keyword>
<feature type="binding site" evidence="9">
    <location>
        <position position="121"/>
    </location>
    <ligand>
        <name>NADPH</name>
        <dbReference type="ChEBI" id="CHEBI:57783"/>
    </ligand>
</feature>
<comment type="pathway">
    <text evidence="1 9">Isoprenoid biosynthesis; isopentenyl diphosphate biosynthesis via DXP pathway; isopentenyl diphosphate from 1-deoxy-D-xylulose 5-phosphate: step 1/6.</text>
</comment>
<evidence type="ECO:0000256" key="2">
    <source>
        <dbReference type="ARBA" id="ARBA00006825"/>
    </source>
</evidence>
<name>A0A832GMD3_9BACT</name>
<feature type="binding site" evidence="9">
    <location>
        <position position="123"/>
    </location>
    <ligand>
        <name>NADPH</name>
        <dbReference type="ChEBI" id="CHEBI:57783"/>
    </ligand>
</feature>
<dbReference type="GO" id="GO:0051484">
    <property type="term" value="P:isopentenyl diphosphate biosynthetic process, methylerythritol 4-phosphate pathway involved in terpenoid biosynthetic process"/>
    <property type="evidence" value="ECO:0007669"/>
    <property type="project" value="TreeGrafter"/>
</dbReference>
<dbReference type="UniPathway" id="UPA00056">
    <property type="reaction ID" value="UER00092"/>
</dbReference>
<comment type="caution">
    <text evidence="9">Lacks conserved residue(s) required for the propagation of feature annotation.</text>
</comment>
<dbReference type="Gene3D" id="3.40.50.720">
    <property type="entry name" value="NAD(P)-binding Rossmann-like Domain"/>
    <property type="match status" value="1"/>
</dbReference>
<feature type="binding site" evidence="9">
    <location>
        <position position="202"/>
    </location>
    <ligand>
        <name>NADPH</name>
        <dbReference type="ChEBI" id="CHEBI:57783"/>
    </ligand>
</feature>
<sequence length="387" mass="44060">MKNLLIFGSTGSIGSSTLKLLEAFRHKYRILGLSAKSQLEKLRHQAESYRVPYLVVEDEESATWLKKHLSYKAEILVGDEGLKSLASLPEADTLVVGITGIKGLIPTYYGLKAGKRVALANKESLVCAGDLLKRVSQDSKGELLPVDSEHSSLFQLLSCDRRPHIKKLILTASGGPFWHWPLEDFERITPELALKHPTWQMGRRITIDSATLMNKGFEVIEAHQLFDFPLSAIEVLIHPQSIVHGLLEMKDGTLLAHMGRADMQIAIAYALSYPERWELPLEPLKLSQIGTLTFHEVDFQKFPCLRLAYEATYQGFPYPLILEAADEVLVSAFLERKISFLEIPRFLEKTLNEFKFTFRPERDLEDYLALHLEAKDFTERLLEREKR</sequence>
<dbReference type="SUPFAM" id="SSF69055">
    <property type="entry name" value="1-deoxy-D-xylulose-5-phosphate reductoisomerase, C-terminal domain"/>
    <property type="match status" value="1"/>
</dbReference>
<dbReference type="InterPro" id="IPR036291">
    <property type="entry name" value="NAD(P)-bd_dom_sf"/>
</dbReference>
<feature type="binding site" evidence="9">
    <location>
        <position position="218"/>
    </location>
    <ligand>
        <name>1-deoxy-D-xylulose 5-phosphate</name>
        <dbReference type="ChEBI" id="CHEBI:57792"/>
    </ligand>
</feature>
<dbReference type="InterPro" id="IPR036169">
    <property type="entry name" value="DXPR_C_sf"/>
</dbReference>
<comment type="function">
    <text evidence="9">Catalyzes the NADPH-dependent rearrangement and reduction of 1-deoxy-D-xylulose-5-phosphate (DXP) to 2-C-methyl-D-erythritol 4-phosphate (MEP).</text>
</comment>
<feature type="domain" description="1-deoxy-D-xylulose 5-phosphate reductoisomerase C-terminal" evidence="11">
    <location>
        <begin position="143"/>
        <end position="226"/>
    </location>
</feature>
<evidence type="ECO:0000313" key="13">
    <source>
        <dbReference type="EMBL" id="HGV54990.1"/>
    </source>
</evidence>
<dbReference type="EMBL" id="DSZU01000044">
    <property type="protein sequence ID" value="HGV54990.1"/>
    <property type="molecule type" value="Genomic_DNA"/>
</dbReference>
<evidence type="ECO:0000259" key="10">
    <source>
        <dbReference type="Pfam" id="PF02670"/>
    </source>
</evidence>
<comment type="cofactor">
    <cofactor evidence="9">
        <name>Mg(2+)</name>
        <dbReference type="ChEBI" id="CHEBI:18420"/>
    </cofactor>
    <cofactor evidence="9">
        <name>Mn(2+)</name>
        <dbReference type="ChEBI" id="CHEBI:29035"/>
    </cofactor>
</comment>
<evidence type="ECO:0000256" key="5">
    <source>
        <dbReference type="ARBA" id="ARBA00023002"/>
    </source>
</evidence>
<dbReference type="NCBIfam" id="TIGR00243">
    <property type="entry name" value="Dxr"/>
    <property type="match status" value="1"/>
</dbReference>
<evidence type="ECO:0000256" key="8">
    <source>
        <dbReference type="ARBA" id="ARBA00048543"/>
    </source>
</evidence>
<protein>
    <recommendedName>
        <fullName evidence="9">1-deoxy-D-xylulose 5-phosphate reductoisomerase</fullName>
        <shortName evidence="9">DXP reductoisomerase</shortName>
        <ecNumber evidence="9">1.1.1.267</ecNumber>
    </recommendedName>
    <alternativeName>
        <fullName evidence="9">1-deoxyxylulose-5-phosphate reductoisomerase</fullName>
    </alternativeName>
    <alternativeName>
        <fullName evidence="9">2-C-methyl-D-erythritol 4-phosphate synthase</fullName>
    </alternativeName>
</protein>
<comment type="catalytic activity">
    <reaction evidence="8">
        <text>2-C-methyl-D-erythritol 4-phosphate + NADP(+) = 1-deoxy-D-xylulose 5-phosphate + NADPH + H(+)</text>
        <dbReference type="Rhea" id="RHEA:13717"/>
        <dbReference type="ChEBI" id="CHEBI:15378"/>
        <dbReference type="ChEBI" id="CHEBI:57783"/>
        <dbReference type="ChEBI" id="CHEBI:57792"/>
        <dbReference type="ChEBI" id="CHEBI:58262"/>
        <dbReference type="ChEBI" id="CHEBI:58349"/>
        <dbReference type="EC" id="1.1.1.267"/>
    </reaction>
    <physiologicalReaction direction="right-to-left" evidence="8">
        <dbReference type="Rhea" id="RHEA:13719"/>
    </physiologicalReaction>
</comment>
<feature type="domain" description="DXP reductoisomerase C-terminal" evidence="12">
    <location>
        <begin position="258"/>
        <end position="376"/>
    </location>
</feature>
<feature type="domain" description="1-deoxy-D-xylulose 5-phosphate reductoisomerase N-terminal" evidence="10">
    <location>
        <begin position="4"/>
        <end position="129"/>
    </location>
</feature>
<dbReference type="PANTHER" id="PTHR30525:SF0">
    <property type="entry name" value="1-DEOXY-D-XYLULOSE 5-PHOSPHATE REDUCTOISOMERASE, CHLOROPLASTIC"/>
    <property type="match status" value="1"/>
</dbReference>